<feature type="domain" description="C2H2-type" evidence="2">
    <location>
        <begin position="2"/>
        <end position="24"/>
    </location>
</feature>
<dbReference type="InterPro" id="IPR036236">
    <property type="entry name" value="Znf_C2H2_sf"/>
</dbReference>
<dbReference type="SUPFAM" id="SSF57667">
    <property type="entry name" value="beta-beta-alpha zinc fingers"/>
    <property type="match status" value="1"/>
</dbReference>
<dbReference type="Proteomes" id="UP001219518">
    <property type="component" value="Unassembled WGS sequence"/>
</dbReference>
<dbReference type="SMART" id="SM00355">
    <property type="entry name" value="ZnF_C2H2"/>
    <property type="match status" value="2"/>
</dbReference>
<keyword evidence="1" id="KW-0479">Metal-binding</keyword>
<reference evidence="3" key="2">
    <citation type="journal article" date="2023" name="BMC Genomics">
        <title>Pest status, molecular evolution, and epigenetic factors derived from the genome assembly of Frankliniella fusca, a thysanopteran phytovirus vector.</title>
        <authorList>
            <person name="Catto M.A."/>
            <person name="Labadie P.E."/>
            <person name="Jacobson A.L."/>
            <person name="Kennedy G.G."/>
            <person name="Srinivasan R."/>
            <person name="Hunt B.G."/>
        </authorList>
    </citation>
    <scope>NUCLEOTIDE SEQUENCE</scope>
    <source>
        <strain evidence="3">PL_HMW_Pooled</strain>
    </source>
</reference>
<evidence type="ECO:0000313" key="4">
    <source>
        <dbReference type="Proteomes" id="UP001219518"/>
    </source>
</evidence>
<sequence>MFTCGKCGKVYKQQTWYAKHLLSHNVALKDSRLNAESILSSECVSNSCTSMAMDCDIAPTPLRHESIDDESIGQTCAPASCALGGDAADSDEDPLFEDLAAVQNMEWGDWESGTDDEEEVDTYYGLDTEPWREEEEEEKRRAERAGMAPVSLIRPPKKSPATPLVTCNLCKTAFSTLDGYIKHKVGHGMQDALLNLPSLEDIIGKSRELAAAVLTDLQSSKLNAGFMKAAKTLASDMQTHLQAEKMNQFFVILCGRLLNFTHTVHSSPTSYANAFFTNSSATIVDGTIRSSLLDVLIDVLGVVECNVCRTCQVDSHGMCSKLASVFLSSFTRKFSEKLLAYVLHSISDKNNAAFVTLEERYAVTHQSTISIEFKQNMHYIGGSNVKSFLKNALRVRHRSEEWQRVISTVRENFLITELSHAPDKELMAWTESVDRGKLTKISAKALDFFVQLGADIKPLERLDGSLLNDEVIDKISSSPPLLLRWDELKGKLSEKEAFKLLHALTMHFCVTWRNGIIGRRHDEMAAAKEAQKFGTGGVAFRSRLGGKSSKE</sequence>
<accession>A0AAE1H260</accession>
<reference evidence="3" key="1">
    <citation type="submission" date="2021-07" db="EMBL/GenBank/DDBJ databases">
        <authorList>
            <person name="Catto M.A."/>
            <person name="Jacobson A."/>
            <person name="Kennedy G."/>
            <person name="Labadie P."/>
            <person name="Hunt B.G."/>
            <person name="Srinivasan R."/>
        </authorList>
    </citation>
    <scope>NUCLEOTIDE SEQUENCE</scope>
    <source>
        <strain evidence="3">PL_HMW_Pooled</strain>
        <tissue evidence="3">Head</tissue>
    </source>
</reference>
<protein>
    <submittedName>
        <fullName evidence="3">Zinc finger protein 462</fullName>
    </submittedName>
</protein>
<dbReference type="InterPro" id="IPR013087">
    <property type="entry name" value="Znf_C2H2_type"/>
</dbReference>
<keyword evidence="4" id="KW-1185">Reference proteome</keyword>
<proteinExistence type="predicted"/>
<dbReference type="PROSITE" id="PS50157">
    <property type="entry name" value="ZINC_FINGER_C2H2_2"/>
    <property type="match status" value="1"/>
</dbReference>
<dbReference type="GO" id="GO:0008270">
    <property type="term" value="F:zinc ion binding"/>
    <property type="evidence" value="ECO:0007669"/>
    <property type="project" value="UniProtKB-KW"/>
</dbReference>
<dbReference type="EMBL" id="JAHWGI010000310">
    <property type="protein sequence ID" value="KAK3913148.1"/>
    <property type="molecule type" value="Genomic_DNA"/>
</dbReference>
<evidence type="ECO:0000313" key="3">
    <source>
        <dbReference type="EMBL" id="KAK3913148.1"/>
    </source>
</evidence>
<name>A0AAE1H260_9NEOP</name>
<keyword evidence="1" id="KW-0863">Zinc-finger</keyword>
<organism evidence="3 4">
    <name type="scientific">Frankliniella fusca</name>
    <dbReference type="NCBI Taxonomy" id="407009"/>
    <lineage>
        <taxon>Eukaryota</taxon>
        <taxon>Metazoa</taxon>
        <taxon>Ecdysozoa</taxon>
        <taxon>Arthropoda</taxon>
        <taxon>Hexapoda</taxon>
        <taxon>Insecta</taxon>
        <taxon>Pterygota</taxon>
        <taxon>Neoptera</taxon>
        <taxon>Paraneoptera</taxon>
        <taxon>Thysanoptera</taxon>
        <taxon>Terebrantia</taxon>
        <taxon>Thripoidea</taxon>
        <taxon>Thripidae</taxon>
        <taxon>Frankliniella</taxon>
    </lineage>
</organism>
<keyword evidence="1" id="KW-0862">Zinc</keyword>
<gene>
    <name evidence="3" type="ORF">KUF71_022602</name>
</gene>
<evidence type="ECO:0000256" key="1">
    <source>
        <dbReference type="PROSITE-ProRule" id="PRU00042"/>
    </source>
</evidence>
<dbReference type="AlphaFoldDB" id="A0AAE1H260"/>
<dbReference type="PROSITE" id="PS00028">
    <property type="entry name" value="ZINC_FINGER_C2H2_1"/>
    <property type="match status" value="2"/>
</dbReference>
<comment type="caution">
    <text evidence="3">The sequence shown here is derived from an EMBL/GenBank/DDBJ whole genome shotgun (WGS) entry which is preliminary data.</text>
</comment>
<evidence type="ECO:0000259" key="2">
    <source>
        <dbReference type="PROSITE" id="PS50157"/>
    </source>
</evidence>